<dbReference type="InterPro" id="IPR029058">
    <property type="entry name" value="AB_hydrolase_fold"/>
</dbReference>
<dbReference type="PANTHER" id="PTHR37017">
    <property type="entry name" value="AB HYDROLASE-1 DOMAIN-CONTAINING PROTEIN-RELATED"/>
    <property type="match status" value="1"/>
</dbReference>
<name>A0A6J7FAG5_9ZZZZ</name>
<proteinExistence type="predicted"/>
<dbReference type="Pfam" id="PF12697">
    <property type="entry name" value="Abhydrolase_6"/>
    <property type="match status" value="1"/>
</dbReference>
<feature type="domain" description="AB hydrolase-1" evidence="1">
    <location>
        <begin position="9"/>
        <end position="230"/>
    </location>
</feature>
<dbReference type="Gene3D" id="3.40.50.1820">
    <property type="entry name" value="alpha/beta hydrolase"/>
    <property type="match status" value="1"/>
</dbReference>
<dbReference type="InterPro" id="IPR000073">
    <property type="entry name" value="AB_hydrolase_1"/>
</dbReference>
<dbReference type="EMBL" id="CAFBLP010000119">
    <property type="protein sequence ID" value="CAB4892426.1"/>
    <property type="molecule type" value="Genomic_DNA"/>
</dbReference>
<dbReference type="AlphaFoldDB" id="A0A6J7FAG5"/>
<dbReference type="InterPro" id="IPR052897">
    <property type="entry name" value="Sec-Metab_Biosynth_Hydrolase"/>
</dbReference>
<sequence length="237" mass="24994">MSKPSQPIVVLVHGAWHGAWCFAGLQTELDDRGIASLAVDLPGHGTSLEPLGDLHGDAAHLASVLATIDAPVVLVGHSYGGAVISQATAANVTHLVYLTAFVPDIGETVMTQLQSMPAARTMLGDAMVIGGNGCSTINPDLARDVFYGQCHPAHTLANVARLSAQPFATMTQPLTNAAWRTVPSTYVCCSEDQAIDITHQQLMAARCSRVETLATDHSPFASMPSETADVLELIWRG</sequence>
<gene>
    <name evidence="2" type="ORF">UFOPK3376_02949</name>
</gene>
<dbReference type="PANTHER" id="PTHR37017:SF11">
    <property type="entry name" value="ESTERASE_LIPASE_THIOESTERASE DOMAIN-CONTAINING PROTEIN"/>
    <property type="match status" value="1"/>
</dbReference>
<protein>
    <submittedName>
        <fullName evidence="2">Unannotated protein</fullName>
    </submittedName>
</protein>
<organism evidence="2">
    <name type="scientific">freshwater metagenome</name>
    <dbReference type="NCBI Taxonomy" id="449393"/>
    <lineage>
        <taxon>unclassified sequences</taxon>
        <taxon>metagenomes</taxon>
        <taxon>ecological metagenomes</taxon>
    </lineage>
</organism>
<accession>A0A6J7FAG5</accession>
<evidence type="ECO:0000259" key="1">
    <source>
        <dbReference type="Pfam" id="PF12697"/>
    </source>
</evidence>
<evidence type="ECO:0000313" key="2">
    <source>
        <dbReference type="EMBL" id="CAB4892426.1"/>
    </source>
</evidence>
<dbReference type="SUPFAM" id="SSF53474">
    <property type="entry name" value="alpha/beta-Hydrolases"/>
    <property type="match status" value="1"/>
</dbReference>
<reference evidence="2" key="1">
    <citation type="submission" date="2020-05" db="EMBL/GenBank/DDBJ databases">
        <authorList>
            <person name="Chiriac C."/>
            <person name="Salcher M."/>
            <person name="Ghai R."/>
            <person name="Kavagutti S V."/>
        </authorList>
    </citation>
    <scope>NUCLEOTIDE SEQUENCE</scope>
</reference>